<protein>
    <submittedName>
        <fullName evidence="1">Uncharacterized protein</fullName>
    </submittedName>
</protein>
<keyword evidence="2" id="KW-1185">Reference proteome</keyword>
<dbReference type="AlphaFoldDB" id="A0A6H5HCW5"/>
<dbReference type="Proteomes" id="UP000479000">
    <property type="component" value="Unassembled WGS sequence"/>
</dbReference>
<organism evidence="1 2">
    <name type="scientific">Nesidiocoris tenuis</name>
    <dbReference type="NCBI Taxonomy" id="355587"/>
    <lineage>
        <taxon>Eukaryota</taxon>
        <taxon>Metazoa</taxon>
        <taxon>Ecdysozoa</taxon>
        <taxon>Arthropoda</taxon>
        <taxon>Hexapoda</taxon>
        <taxon>Insecta</taxon>
        <taxon>Pterygota</taxon>
        <taxon>Neoptera</taxon>
        <taxon>Paraneoptera</taxon>
        <taxon>Hemiptera</taxon>
        <taxon>Heteroptera</taxon>
        <taxon>Panheteroptera</taxon>
        <taxon>Cimicomorpha</taxon>
        <taxon>Miridae</taxon>
        <taxon>Dicyphina</taxon>
        <taxon>Nesidiocoris</taxon>
    </lineage>
</organism>
<evidence type="ECO:0000313" key="2">
    <source>
        <dbReference type="Proteomes" id="UP000479000"/>
    </source>
</evidence>
<sequence length="76" mass="8275">MGLEHLVSLGSCLDPLQKARKINITPDVGGSLLKGMRLCYAQIGIEVQKRGVRSIVVASRSLDQDKAFPQQLRGNV</sequence>
<dbReference type="EMBL" id="CADCXU010028207">
    <property type="protein sequence ID" value="CAB0014728.1"/>
    <property type="molecule type" value="Genomic_DNA"/>
</dbReference>
<reference evidence="1 2" key="1">
    <citation type="submission" date="2020-02" db="EMBL/GenBank/DDBJ databases">
        <authorList>
            <person name="Ferguson B K."/>
        </authorList>
    </citation>
    <scope>NUCLEOTIDE SEQUENCE [LARGE SCALE GENOMIC DNA]</scope>
</reference>
<name>A0A6H5HCW5_9HEMI</name>
<gene>
    <name evidence="1" type="ORF">NTEN_LOCUS19139</name>
</gene>
<accession>A0A6H5HCW5</accession>
<evidence type="ECO:0000313" key="1">
    <source>
        <dbReference type="EMBL" id="CAB0014728.1"/>
    </source>
</evidence>
<proteinExistence type="predicted"/>